<dbReference type="Proteomes" id="UP000235786">
    <property type="component" value="Unassembled WGS sequence"/>
</dbReference>
<dbReference type="Pfam" id="PF04457">
    <property type="entry name" value="MJ1316"/>
    <property type="match status" value="1"/>
</dbReference>
<feature type="region of interest" description="Disordered" evidence="1">
    <location>
        <begin position="195"/>
        <end position="221"/>
    </location>
</feature>
<evidence type="ECO:0000259" key="2">
    <source>
        <dbReference type="Pfam" id="PF04457"/>
    </source>
</evidence>
<dbReference type="AlphaFoldDB" id="A0A2J6RW48"/>
<proteinExistence type="predicted"/>
<dbReference type="InterPro" id="IPR040459">
    <property type="entry name" value="MJ1316"/>
</dbReference>
<feature type="region of interest" description="Disordered" evidence="1">
    <location>
        <begin position="143"/>
        <end position="180"/>
    </location>
</feature>
<accession>A0A2J6RW48</accession>
<evidence type="ECO:0000313" key="4">
    <source>
        <dbReference type="Proteomes" id="UP000235786"/>
    </source>
</evidence>
<feature type="compositionally biased region" description="Low complexity" evidence="1">
    <location>
        <begin position="199"/>
        <end position="208"/>
    </location>
</feature>
<protein>
    <recommendedName>
        <fullName evidence="2">MJ1316 RNA cyclic group end recognition domain-containing protein</fullName>
    </recommendedName>
</protein>
<dbReference type="STRING" id="1149755.A0A2J6RW48"/>
<dbReference type="EMBL" id="KZ613943">
    <property type="protein sequence ID" value="PMD42739.1"/>
    <property type="molecule type" value="Genomic_DNA"/>
</dbReference>
<organism evidence="3 4">
    <name type="scientific">Hyaloscypha variabilis (strain UAMH 11265 / GT02V1 / F)</name>
    <name type="common">Meliniomyces variabilis</name>
    <dbReference type="NCBI Taxonomy" id="1149755"/>
    <lineage>
        <taxon>Eukaryota</taxon>
        <taxon>Fungi</taxon>
        <taxon>Dikarya</taxon>
        <taxon>Ascomycota</taxon>
        <taxon>Pezizomycotina</taxon>
        <taxon>Leotiomycetes</taxon>
        <taxon>Helotiales</taxon>
        <taxon>Hyaloscyphaceae</taxon>
        <taxon>Hyaloscypha</taxon>
        <taxon>Hyaloscypha variabilis</taxon>
    </lineage>
</organism>
<dbReference type="OrthoDB" id="10263155at2759"/>
<feature type="compositionally biased region" description="Polar residues" evidence="1">
    <location>
        <begin position="209"/>
        <end position="221"/>
    </location>
</feature>
<evidence type="ECO:0000256" key="1">
    <source>
        <dbReference type="SAM" id="MobiDB-lite"/>
    </source>
</evidence>
<reference evidence="3 4" key="1">
    <citation type="submission" date="2016-04" db="EMBL/GenBank/DDBJ databases">
        <title>A degradative enzymes factory behind the ericoid mycorrhizal symbiosis.</title>
        <authorList>
            <consortium name="DOE Joint Genome Institute"/>
            <person name="Martino E."/>
            <person name="Morin E."/>
            <person name="Grelet G."/>
            <person name="Kuo A."/>
            <person name="Kohler A."/>
            <person name="Daghino S."/>
            <person name="Barry K."/>
            <person name="Choi C."/>
            <person name="Cichocki N."/>
            <person name="Clum A."/>
            <person name="Copeland A."/>
            <person name="Hainaut M."/>
            <person name="Haridas S."/>
            <person name="Labutti K."/>
            <person name="Lindquist E."/>
            <person name="Lipzen A."/>
            <person name="Khouja H.-R."/>
            <person name="Murat C."/>
            <person name="Ohm R."/>
            <person name="Olson A."/>
            <person name="Spatafora J."/>
            <person name="Veneault-Fourrey C."/>
            <person name="Henrissat B."/>
            <person name="Grigoriev I."/>
            <person name="Martin F."/>
            <person name="Perotto S."/>
        </authorList>
    </citation>
    <scope>NUCLEOTIDE SEQUENCE [LARGE SCALE GENOMIC DNA]</scope>
    <source>
        <strain evidence="3 4">F</strain>
    </source>
</reference>
<evidence type="ECO:0000313" key="3">
    <source>
        <dbReference type="EMBL" id="PMD42739.1"/>
    </source>
</evidence>
<sequence length="303" mass="33784">MEAFSSDFEKLAVDSAMNCDLEPFIWPSYIRLKVSISSTDLSSSLNSISTQLGDLCSALNSALAIKEGKLWPTPLTDTSESYFFLIGLPALPSPDLAKARQLLKEWQKEIVKKLKGEGDARIEVKIISRKVFEESRFEVYSPPSPRVAGVETETGEQIQQTRNKKERKEAFPAAGNFKKVKGSNPAEVRRQFLEHTLNSSSSGSSTSTPEANSKFASSGNTKLRPGKEVLKRLKFDQAYNVEDYVVGYIDRKEGILECSVAEWEMERGGERREELLAYVKERGSGVVVWDKVRKIDLVFGGKG</sequence>
<keyword evidence="4" id="KW-1185">Reference proteome</keyword>
<gene>
    <name evidence="3" type="ORF">L207DRAFT_632471</name>
</gene>
<name>A0A2J6RW48_HYAVF</name>
<feature type="domain" description="MJ1316 RNA cyclic group end recognition" evidence="2">
    <location>
        <begin position="223"/>
        <end position="291"/>
    </location>
</feature>